<evidence type="ECO:0000256" key="2">
    <source>
        <dbReference type="ARBA" id="ARBA00023054"/>
    </source>
</evidence>
<dbReference type="Pfam" id="PF03357">
    <property type="entry name" value="Snf7"/>
    <property type="match status" value="1"/>
</dbReference>
<feature type="coiled-coil region" evidence="3">
    <location>
        <begin position="128"/>
        <end position="181"/>
    </location>
</feature>
<dbReference type="Gene3D" id="1.10.287.1060">
    <property type="entry name" value="ESAT-6-like"/>
    <property type="match status" value="1"/>
</dbReference>
<evidence type="ECO:0000256" key="3">
    <source>
        <dbReference type="SAM" id="Coils"/>
    </source>
</evidence>
<evidence type="ECO:0000313" key="6">
    <source>
        <dbReference type="Proteomes" id="UP001145021"/>
    </source>
</evidence>
<dbReference type="Gene3D" id="6.10.250.1710">
    <property type="match status" value="1"/>
</dbReference>
<comment type="caution">
    <text evidence="5">The sequence shown here is derived from an EMBL/GenBank/DDBJ whole genome shotgun (WGS) entry which is preliminary data.</text>
</comment>
<keyword evidence="6" id="KW-1185">Reference proteome</keyword>
<evidence type="ECO:0000313" key="5">
    <source>
        <dbReference type="EMBL" id="KAJ1647525.1"/>
    </source>
</evidence>
<dbReference type="GO" id="GO:0005771">
    <property type="term" value="C:multivesicular body"/>
    <property type="evidence" value="ECO:0007669"/>
    <property type="project" value="TreeGrafter"/>
</dbReference>
<reference evidence="5" key="1">
    <citation type="submission" date="2022-07" db="EMBL/GenBank/DDBJ databases">
        <title>Phylogenomic reconstructions and comparative analyses of Kickxellomycotina fungi.</title>
        <authorList>
            <person name="Reynolds N.K."/>
            <person name="Stajich J.E."/>
            <person name="Barry K."/>
            <person name="Grigoriev I.V."/>
            <person name="Crous P."/>
            <person name="Smith M.E."/>
        </authorList>
    </citation>
    <scope>NUCLEOTIDE SEQUENCE</scope>
    <source>
        <strain evidence="5">NBRC 105413</strain>
    </source>
</reference>
<dbReference type="AlphaFoldDB" id="A0A9W7XP62"/>
<dbReference type="GO" id="GO:0032511">
    <property type="term" value="P:late endosome to vacuole transport via multivesicular body sorting pathway"/>
    <property type="evidence" value="ECO:0007669"/>
    <property type="project" value="TreeGrafter"/>
</dbReference>
<name>A0A9W7XP62_9FUNG</name>
<evidence type="ECO:0000256" key="1">
    <source>
        <dbReference type="ARBA" id="ARBA00006190"/>
    </source>
</evidence>
<sequence>MNRIFGMSKAKAPKPTLEDAITSTDKRVGEVETKIKKLDGELARYRDQLSKMREGPGKSTVKQRALRVLQQKKMYEIQRDQLMQQSFNMESTVFATENIKNTLSSVQAMQDANKAMKKQYKDIDFDKIYDIQDEMADLLEQANEVQELMGRSYSLPEDIDEQDLEAELDALGDELDFEEEVPSYLNDTLPAMPELLAETSDGSSALQQPQQQQQPIDKSSEPAAHAEPAMRMN</sequence>
<keyword evidence="2 3" id="KW-0175">Coiled coil</keyword>
<dbReference type="PANTHER" id="PTHR22761:SF12">
    <property type="entry name" value="CHARGED MULTIVESICULAR BODY PROTEIN 5"/>
    <property type="match status" value="1"/>
</dbReference>
<proteinExistence type="inferred from homology"/>
<feature type="region of interest" description="Disordered" evidence="4">
    <location>
        <begin position="1"/>
        <end position="21"/>
    </location>
</feature>
<dbReference type="PANTHER" id="PTHR22761">
    <property type="entry name" value="CHARGED MULTIVESICULAR BODY PROTEIN"/>
    <property type="match status" value="1"/>
</dbReference>
<gene>
    <name evidence="5" type="primary">VPS60</name>
    <name evidence="5" type="ORF">LPJ64_001121</name>
</gene>
<dbReference type="GO" id="GO:0006900">
    <property type="term" value="P:vesicle budding from membrane"/>
    <property type="evidence" value="ECO:0007669"/>
    <property type="project" value="TreeGrafter"/>
</dbReference>
<accession>A0A9W7XP62</accession>
<comment type="similarity">
    <text evidence="1">Belongs to the SNF7 family.</text>
</comment>
<protein>
    <submittedName>
        <fullName evidence="5">Vacuolar protein-sorting-associated protein 60</fullName>
    </submittedName>
</protein>
<dbReference type="InterPro" id="IPR005024">
    <property type="entry name" value="Snf7_fam"/>
</dbReference>
<feature type="region of interest" description="Disordered" evidence="4">
    <location>
        <begin position="183"/>
        <end position="233"/>
    </location>
</feature>
<dbReference type="Proteomes" id="UP001145021">
    <property type="component" value="Unassembled WGS sequence"/>
</dbReference>
<evidence type="ECO:0000256" key="4">
    <source>
        <dbReference type="SAM" id="MobiDB-lite"/>
    </source>
</evidence>
<organism evidence="5 6">
    <name type="scientific">Coemansia asiatica</name>
    <dbReference type="NCBI Taxonomy" id="1052880"/>
    <lineage>
        <taxon>Eukaryota</taxon>
        <taxon>Fungi</taxon>
        <taxon>Fungi incertae sedis</taxon>
        <taxon>Zoopagomycota</taxon>
        <taxon>Kickxellomycotina</taxon>
        <taxon>Kickxellomycetes</taxon>
        <taxon>Kickxellales</taxon>
        <taxon>Kickxellaceae</taxon>
        <taxon>Coemansia</taxon>
    </lineage>
</organism>
<feature type="coiled-coil region" evidence="3">
    <location>
        <begin position="28"/>
        <end position="55"/>
    </location>
</feature>
<dbReference type="EMBL" id="JANBOH010000027">
    <property type="protein sequence ID" value="KAJ1647525.1"/>
    <property type="molecule type" value="Genomic_DNA"/>
</dbReference>